<dbReference type="EMBL" id="CP016591">
    <property type="protein sequence ID" value="ANY20918.1"/>
    <property type="molecule type" value="Genomic_DNA"/>
</dbReference>
<proteinExistence type="predicted"/>
<reference evidence="1 2" key="1">
    <citation type="submission" date="2016-07" db="EMBL/GenBank/DDBJ databases">
        <title>Complete genome sequence of Altererythrobacter dongtanensis KCTC 22672, a type strain with esterase isolated from tidal flat.</title>
        <authorList>
            <person name="Cheng H."/>
            <person name="Wu Y.-H."/>
            <person name="Zhou P."/>
            <person name="Huo Y.-Y."/>
            <person name="Wang C.-S."/>
            <person name="Xu X.-W."/>
        </authorList>
    </citation>
    <scope>NUCLEOTIDE SEQUENCE [LARGE SCALE GENOMIC DNA]</scope>
    <source>
        <strain evidence="1 2">KCTC 22672</strain>
    </source>
</reference>
<name>A0A1B2AFP3_9SPHN</name>
<sequence>MHRTPKSRSGFKCNGYRQGACKPGSVRRAVSRRTHAAGAAIHLGRALPRGSSSQPGSLGTKRPCFRARPLFGLAPGGVCRASPVTRTPVRSYRTLSALPLERGGLLSVALSLRLPAAGVTRHPCFVEPGLSSSTLRRTRLPGPLASCYLVRPWSRSKSNLNRIARTCPSTSPSIFSGRQRRWKASTALCPSVTSYPKRSSAR</sequence>
<gene>
    <name evidence="1" type="ORF">A6F68_02420</name>
</gene>
<evidence type="ECO:0000313" key="2">
    <source>
        <dbReference type="Proteomes" id="UP000092932"/>
    </source>
</evidence>
<dbReference type="AntiFam" id="ANF00041">
    <property type="entry name" value="Antisense to RNaseP"/>
</dbReference>
<evidence type="ECO:0000313" key="1">
    <source>
        <dbReference type="EMBL" id="ANY20918.1"/>
    </source>
</evidence>
<keyword evidence="2" id="KW-1185">Reference proteome</keyword>
<accession>A0A1B2AFP3</accession>
<dbReference type="KEGG" id="ado:A6F68_02420"/>
<dbReference type="AlphaFoldDB" id="A0A1B2AFP3"/>
<organism evidence="1 2">
    <name type="scientific">Tsuneonella dongtanensis</name>
    <dbReference type="NCBI Taxonomy" id="692370"/>
    <lineage>
        <taxon>Bacteria</taxon>
        <taxon>Pseudomonadati</taxon>
        <taxon>Pseudomonadota</taxon>
        <taxon>Alphaproteobacteria</taxon>
        <taxon>Sphingomonadales</taxon>
        <taxon>Erythrobacteraceae</taxon>
        <taxon>Tsuneonella</taxon>
    </lineage>
</organism>
<dbReference type="Proteomes" id="UP000092932">
    <property type="component" value="Chromosome"/>
</dbReference>
<protein>
    <submittedName>
        <fullName evidence="1">Uncharacterized protein</fullName>
    </submittedName>
</protein>